<proteinExistence type="inferred from homology"/>
<feature type="active site" description="Proton acceptor" evidence="2">
    <location>
        <position position="65"/>
    </location>
</feature>
<dbReference type="RefSeq" id="WP_203848905.1">
    <property type="nucleotide sequence ID" value="NZ_BAAAVW010000017.1"/>
</dbReference>
<keyword evidence="5" id="KW-1185">Reference proteome</keyword>
<evidence type="ECO:0000256" key="2">
    <source>
        <dbReference type="PIRSR" id="PIRSR600888-1"/>
    </source>
</evidence>
<dbReference type="InterPro" id="IPR014710">
    <property type="entry name" value="RmlC-like_jellyroll"/>
</dbReference>
<dbReference type="PANTHER" id="PTHR21047:SF2">
    <property type="entry name" value="THYMIDINE DIPHOSPHO-4-KETO-RHAMNOSE 3,5-EPIMERASE"/>
    <property type="match status" value="1"/>
</dbReference>
<dbReference type="SUPFAM" id="SSF51182">
    <property type="entry name" value="RmlC-like cupins"/>
    <property type="match status" value="1"/>
</dbReference>
<evidence type="ECO:0000256" key="3">
    <source>
        <dbReference type="PIRSR" id="PIRSR600888-3"/>
    </source>
</evidence>
<sequence length="200" mass="21458">MSEQVRELGVGGAFAFTMVAFPDDRGVFLSPYQEAVFVEVLGRPLFPVAQCSYSVSRRGVVRGVHFTATPPGTAKYVYCARGKVLDIVVDLRVGSPTFGAHDAVVLGDVDTCALYLPVGVGHTFVALEDDSVMTYLLSTEYRRENELAVSALDPALGLPLPPDITPVLSERDREAPALAEALAAGILPDYERSRGITQAL</sequence>
<comment type="caution">
    <text evidence="4">The sequence shown here is derived from an EMBL/GenBank/DDBJ whole genome shotgun (WGS) entry which is preliminary data.</text>
</comment>
<dbReference type="CDD" id="cd00438">
    <property type="entry name" value="cupin_RmlC"/>
    <property type="match status" value="1"/>
</dbReference>
<comment type="similarity">
    <text evidence="1">Belongs to the dTDP-4-dehydrorhamnose 3,5-epimerase family.</text>
</comment>
<dbReference type="AlphaFoldDB" id="A0A919PLV0"/>
<feature type="active site" description="Proton donor" evidence="2">
    <location>
        <position position="135"/>
    </location>
</feature>
<feature type="site" description="Participates in a stacking interaction with the thymidine ring of dTDP-4-oxo-6-deoxyglucose" evidence="3">
    <location>
        <position position="141"/>
    </location>
</feature>
<dbReference type="PANTHER" id="PTHR21047">
    <property type="entry name" value="DTDP-6-DEOXY-D-GLUCOSE-3,5 EPIMERASE"/>
    <property type="match status" value="1"/>
</dbReference>
<dbReference type="Proteomes" id="UP000660611">
    <property type="component" value="Unassembled WGS sequence"/>
</dbReference>
<dbReference type="Pfam" id="PF00908">
    <property type="entry name" value="dTDP_sugar_isom"/>
    <property type="match status" value="1"/>
</dbReference>
<protein>
    <submittedName>
        <fullName evidence="4">dTDP-4-dehydrorhamnose 3,5-epimerase</fullName>
    </submittedName>
</protein>
<evidence type="ECO:0000313" key="5">
    <source>
        <dbReference type="Proteomes" id="UP000660611"/>
    </source>
</evidence>
<organism evidence="4 5">
    <name type="scientific">Dactylosporangium siamense</name>
    <dbReference type="NCBI Taxonomy" id="685454"/>
    <lineage>
        <taxon>Bacteria</taxon>
        <taxon>Bacillati</taxon>
        <taxon>Actinomycetota</taxon>
        <taxon>Actinomycetes</taxon>
        <taxon>Micromonosporales</taxon>
        <taxon>Micromonosporaceae</taxon>
        <taxon>Dactylosporangium</taxon>
    </lineage>
</organism>
<dbReference type="GO" id="GO:0000271">
    <property type="term" value="P:polysaccharide biosynthetic process"/>
    <property type="evidence" value="ECO:0007669"/>
    <property type="project" value="TreeGrafter"/>
</dbReference>
<reference evidence="4" key="1">
    <citation type="submission" date="2021-01" db="EMBL/GenBank/DDBJ databases">
        <title>Whole genome shotgun sequence of Dactylosporangium siamense NBRC 106093.</title>
        <authorList>
            <person name="Komaki H."/>
            <person name="Tamura T."/>
        </authorList>
    </citation>
    <scope>NUCLEOTIDE SEQUENCE</scope>
    <source>
        <strain evidence="4">NBRC 106093</strain>
    </source>
</reference>
<dbReference type="GO" id="GO:0005829">
    <property type="term" value="C:cytosol"/>
    <property type="evidence" value="ECO:0007669"/>
    <property type="project" value="TreeGrafter"/>
</dbReference>
<dbReference type="InterPro" id="IPR000888">
    <property type="entry name" value="RmlC-like"/>
</dbReference>
<accession>A0A919PLV0</accession>
<dbReference type="GO" id="GO:0019305">
    <property type="term" value="P:dTDP-rhamnose biosynthetic process"/>
    <property type="evidence" value="ECO:0007669"/>
    <property type="project" value="TreeGrafter"/>
</dbReference>
<evidence type="ECO:0000256" key="1">
    <source>
        <dbReference type="ARBA" id="ARBA00010154"/>
    </source>
</evidence>
<dbReference type="InterPro" id="IPR011051">
    <property type="entry name" value="RmlC_Cupin_sf"/>
</dbReference>
<dbReference type="GO" id="GO:0008830">
    <property type="term" value="F:dTDP-4-dehydrorhamnose 3,5-epimerase activity"/>
    <property type="evidence" value="ECO:0007669"/>
    <property type="project" value="InterPro"/>
</dbReference>
<name>A0A919PLV0_9ACTN</name>
<gene>
    <name evidence="4" type="primary">rfbC_2</name>
    <name evidence="4" type="ORF">Dsi01nite_052160</name>
</gene>
<dbReference type="EMBL" id="BONQ01000081">
    <property type="protein sequence ID" value="GIG47175.1"/>
    <property type="molecule type" value="Genomic_DNA"/>
</dbReference>
<evidence type="ECO:0000313" key="4">
    <source>
        <dbReference type="EMBL" id="GIG47175.1"/>
    </source>
</evidence>
<dbReference type="Gene3D" id="2.60.120.10">
    <property type="entry name" value="Jelly Rolls"/>
    <property type="match status" value="1"/>
</dbReference>